<dbReference type="PANTHER" id="PTHR42790">
    <property type="entry name" value="AMINOTRANSFERASE"/>
    <property type="match status" value="1"/>
</dbReference>
<dbReference type="Pfam" id="PF00155">
    <property type="entry name" value="Aminotran_1_2"/>
    <property type="match status" value="1"/>
</dbReference>
<keyword evidence="6" id="KW-0663">Pyridoxal phosphate</keyword>
<keyword evidence="5 8" id="KW-0808">Transferase</keyword>
<dbReference type="Gene3D" id="3.90.1150.10">
    <property type="entry name" value="Aspartate Aminotransferase, domain 1"/>
    <property type="match status" value="1"/>
</dbReference>
<evidence type="ECO:0000256" key="5">
    <source>
        <dbReference type="ARBA" id="ARBA00022679"/>
    </source>
</evidence>
<comment type="caution">
    <text evidence="8">The sequence shown here is derived from an EMBL/GenBank/DDBJ whole genome shotgun (WGS) entry which is preliminary data.</text>
</comment>
<accession>A0A7C4BD17</accession>
<reference evidence="8" key="1">
    <citation type="journal article" date="2020" name="mSystems">
        <title>Genome- and Community-Level Interaction Insights into Carbon Utilization and Element Cycling Functions of Hydrothermarchaeota in Hydrothermal Sediment.</title>
        <authorList>
            <person name="Zhou Z."/>
            <person name="Liu Y."/>
            <person name="Xu W."/>
            <person name="Pan J."/>
            <person name="Luo Z.H."/>
            <person name="Li M."/>
        </authorList>
    </citation>
    <scope>NUCLEOTIDE SEQUENCE [LARGE SCALE GENOMIC DNA]</scope>
    <source>
        <strain evidence="8">SpSt-732</strain>
    </source>
</reference>
<dbReference type="InterPro" id="IPR015424">
    <property type="entry name" value="PyrdxlP-dep_Trfase"/>
</dbReference>
<dbReference type="GO" id="GO:1901605">
    <property type="term" value="P:alpha-amino acid metabolic process"/>
    <property type="evidence" value="ECO:0007669"/>
    <property type="project" value="TreeGrafter"/>
</dbReference>
<sequence length="397" mass="44301">MYSKDVEVISAIASSSLEIPESNTNVINFASGLPDSRAIPVDDVKEILRSVMEEYGYRALQYAPSRGVPELINNITSFVYRVRGLKALPENVLVTAGSQQALELITRLFVDPGDVVVVEEPSYILALHVFKLRNAKVVNVAIDENGLRVDVLEGVLKKLRREGEKVKMLYTMPLFQNPSGVSMSFDRRKYLLELAEEYDILVVEDDAYALLGFDGTLVPALASEDRFGRVLYVSTFSKVLSPGLRVGYVIAREEVVSKLSVVKQVVDLGSSTLSQAIVAKAIEKNVVEKNIGYIRELYRVKRDIMVEAIDEIFPEGVWRSSPAGGFYVWVKLNRNVDTESVLEVSSRHGVLFTPGNRFCVNQELCRDAMRLSFSNPPETSIRVGIQILGDILQYKVK</sequence>
<proteinExistence type="inferred from homology"/>
<dbReference type="PANTHER" id="PTHR42790:SF19">
    <property type="entry name" value="KYNURENINE_ALPHA-AMINOADIPATE AMINOTRANSFERASE, MITOCHONDRIAL"/>
    <property type="match status" value="1"/>
</dbReference>
<dbReference type="SUPFAM" id="SSF53383">
    <property type="entry name" value="PLP-dependent transferases"/>
    <property type="match status" value="1"/>
</dbReference>
<dbReference type="EMBL" id="DTFF01000077">
    <property type="protein sequence ID" value="HGI88433.1"/>
    <property type="molecule type" value="Genomic_DNA"/>
</dbReference>
<dbReference type="GO" id="GO:0030170">
    <property type="term" value="F:pyridoxal phosphate binding"/>
    <property type="evidence" value="ECO:0007669"/>
    <property type="project" value="InterPro"/>
</dbReference>
<dbReference type="InterPro" id="IPR015421">
    <property type="entry name" value="PyrdxlP-dep_Trfase_major"/>
</dbReference>
<keyword evidence="4 8" id="KW-0032">Aminotransferase</keyword>
<evidence type="ECO:0000256" key="6">
    <source>
        <dbReference type="ARBA" id="ARBA00022898"/>
    </source>
</evidence>
<dbReference type="InterPro" id="IPR004839">
    <property type="entry name" value="Aminotransferase_I/II_large"/>
</dbReference>
<dbReference type="GO" id="GO:0008483">
    <property type="term" value="F:transaminase activity"/>
    <property type="evidence" value="ECO:0007669"/>
    <property type="project" value="UniProtKB-KW"/>
</dbReference>
<name>A0A7C4BD17_9CREN</name>
<gene>
    <name evidence="8" type="ORF">ENV14_08645</name>
</gene>
<feature type="domain" description="Aminotransferase class I/classII large" evidence="7">
    <location>
        <begin position="25"/>
        <end position="384"/>
    </location>
</feature>
<dbReference type="Gene3D" id="3.40.640.10">
    <property type="entry name" value="Type I PLP-dependent aspartate aminotransferase-like (Major domain)"/>
    <property type="match status" value="1"/>
</dbReference>
<comment type="cofactor">
    <cofactor evidence="1">
        <name>pyridoxal 5'-phosphate</name>
        <dbReference type="ChEBI" id="CHEBI:597326"/>
    </cofactor>
</comment>
<evidence type="ECO:0000256" key="1">
    <source>
        <dbReference type="ARBA" id="ARBA00001933"/>
    </source>
</evidence>
<dbReference type="InterPro" id="IPR015422">
    <property type="entry name" value="PyrdxlP-dep_Trfase_small"/>
</dbReference>
<dbReference type="InterPro" id="IPR050859">
    <property type="entry name" value="Class-I_PLP-dep_aminotransf"/>
</dbReference>
<comment type="subunit">
    <text evidence="3">Homodimer.</text>
</comment>
<dbReference type="AlphaFoldDB" id="A0A7C4BD17"/>
<evidence type="ECO:0000256" key="2">
    <source>
        <dbReference type="ARBA" id="ARBA00007441"/>
    </source>
</evidence>
<evidence type="ECO:0000313" key="8">
    <source>
        <dbReference type="EMBL" id="HGI88433.1"/>
    </source>
</evidence>
<evidence type="ECO:0000259" key="7">
    <source>
        <dbReference type="Pfam" id="PF00155"/>
    </source>
</evidence>
<evidence type="ECO:0000256" key="4">
    <source>
        <dbReference type="ARBA" id="ARBA00022576"/>
    </source>
</evidence>
<evidence type="ECO:0000256" key="3">
    <source>
        <dbReference type="ARBA" id="ARBA00011738"/>
    </source>
</evidence>
<dbReference type="CDD" id="cd00609">
    <property type="entry name" value="AAT_like"/>
    <property type="match status" value="1"/>
</dbReference>
<comment type="similarity">
    <text evidence="2">Belongs to the class-I pyridoxal-phosphate-dependent aminotransferase family.</text>
</comment>
<dbReference type="FunFam" id="3.40.640.10:FF:000053">
    <property type="entry name" value="Aminotransferase, class I"/>
    <property type="match status" value="1"/>
</dbReference>
<organism evidence="8">
    <name type="scientific">Ignisphaera aggregans</name>
    <dbReference type="NCBI Taxonomy" id="334771"/>
    <lineage>
        <taxon>Archaea</taxon>
        <taxon>Thermoproteota</taxon>
        <taxon>Thermoprotei</taxon>
        <taxon>Desulfurococcales</taxon>
        <taxon>Desulfurococcaceae</taxon>
        <taxon>Ignisphaera</taxon>
    </lineage>
</organism>
<protein>
    <submittedName>
        <fullName evidence="8">PLP-dependent aminotransferase family protein</fullName>
    </submittedName>
</protein>